<feature type="transmembrane region" description="Helical" evidence="3">
    <location>
        <begin position="211"/>
        <end position="228"/>
    </location>
</feature>
<keyword evidence="6" id="KW-1185">Reference proteome</keyword>
<organism evidence="5 6">
    <name type="scientific">Paenibacillus aceti</name>
    <dbReference type="NCBI Taxonomy" id="1820010"/>
    <lineage>
        <taxon>Bacteria</taxon>
        <taxon>Bacillati</taxon>
        <taxon>Bacillota</taxon>
        <taxon>Bacilli</taxon>
        <taxon>Bacillales</taxon>
        <taxon>Paenibacillaceae</taxon>
        <taxon>Paenibacillus</taxon>
    </lineage>
</organism>
<name>A0ABQ1VY39_9BACL</name>
<comment type="similarity">
    <text evidence="1">Belongs to the peptidase A24 family.</text>
</comment>
<dbReference type="Proteomes" id="UP000608420">
    <property type="component" value="Unassembled WGS sequence"/>
</dbReference>
<evidence type="ECO:0000313" key="6">
    <source>
        <dbReference type="Proteomes" id="UP000608420"/>
    </source>
</evidence>
<dbReference type="Gene3D" id="1.20.120.1220">
    <property type="match status" value="1"/>
</dbReference>
<dbReference type="Pfam" id="PF01478">
    <property type="entry name" value="Peptidase_A24"/>
    <property type="match status" value="1"/>
</dbReference>
<proteinExistence type="inferred from homology"/>
<comment type="caution">
    <text evidence="5">The sequence shown here is derived from an EMBL/GenBank/DDBJ whole genome shotgun (WGS) entry which is preliminary data.</text>
</comment>
<sequence>MSPTIIIANFIIGLGAGWALGEAGRWLLARRGLTPPGTSPAAGAAAAEPGTPGRAKHRPGRLAANSAAAFGTAVLFAWTAMRFGFAGAWGIGLLLSALSVLVTYTDLAARIIPNEIVLAFGGALLIAAPITSGEPLWVHLLGAASGSAVLLLLAALTSGRGVGMGDVKLLFILGWAVGFPGSLITLFLASLLALGAGLLQMIWRGSKQRTIAFGPYLTVAALIVYAYGKEIIHWYITSVIHL</sequence>
<feature type="compositionally biased region" description="Low complexity" evidence="2">
    <location>
        <begin position="39"/>
        <end position="53"/>
    </location>
</feature>
<evidence type="ECO:0000256" key="1">
    <source>
        <dbReference type="ARBA" id="ARBA00005801"/>
    </source>
</evidence>
<reference evidence="6" key="1">
    <citation type="journal article" date="2019" name="Int. J. Syst. Evol. Microbiol.">
        <title>The Global Catalogue of Microorganisms (GCM) 10K type strain sequencing project: providing services to taxonomists for standard genome sequencing and annotation.</title>
        <authorList>
            <consortium name="The Broad Institute Genomics Platform"/>
            <consortium name="The Broad Institute Genome Sequencing Center for Infectious Disease"/>
            <person name="Wu L."/>
            <person name="Ma J."/>
        </authorList>
    </citation>
    <scope>NUCLEOTIDE SEQUENCE [LARGE SCALE GENOMIC DNA]</scope>
    <source>
        <strain evidence="6">CGMCC 1.15420</strain>
    </source>
</reference>
<feature type="region of interest" description="Disordered" evidence="2">
    <location>
        <begin position="39"/>
        <end position="58"/>
    </location>
</feature>
<accession>A0ABQ1VY39</accession>
<evidence type="ECO:0000256" key="2">
    <source>
        <dbReference type="SAM" id="MobiDB-lite"/>
    </source>
</evidence>
<feature type="domain" description="Prepilin type IV endopeptidase peptidase" evidence="4">
    <location>
        <begin position="94"/>
        <end position="197"/>
    </location>
</feature>
<feature type="transmembrane region" description="Helical" evidence="3">
    <location>
        <begin position="136"/>
        <end position="157"/>
    </location>
</feature>
<evidence type="ECO:0000259" key="4">
    <source>
        <dbReference type="Pfam" id="PF01478"/>
    </source>
</evidence>
<dbReference type="PANTHER" id="PTHR30487">
    <property type="entry name" value="TYPE 4 PREPILIN-LIKE PROTEINS LEADER PEPTIDE-PROCESSING ENZYME"/>
    <property type="match status" value="1"/>
</dbReference>
<dbReference type="PANTHER" id="PTHR30487:SF0">
    <property type="entry name" value="PREPILIN LEADER PEPTIDASE_N-METHYLTRANSFERASE-RELATED"/>
    <property type="match status" value="1"/>
</dbReference>
<dbReference type="EMBL" id="BMIW01000020">
    <property type="protein sequence ID" value="GGG04622.1"/>
    <property type="molecule type" value="Genomic_DNA"/>
</dbReference>
<feature type="transmembrane region" description="Helical" evidence="3">
    <location>
        <begin position="6"/>
        <end position="28"/>
    </location>
</feature>
<keyword evidence="3" id="KW-0472">Membrane</keyword>
<evidence type="ECO:0000313" key="5">
    <source>
        <dbReference type="EMBL" id="GGG04622.1"/>
    </source>
</evidence>
<evidence type="ECO:0000256" key="3">
    <source>
        <dbReference type="SAM" id="Phobius"/>
    </source>
</evidence>
<protein>
    <recommendedName>
        <fullName evidence="4">Prepilin type IV endopeptidase peptidase domain-containing protein</fullName>
    </recommendedName>
</protein>
<feature type="transmembrane region" description="Helical" evidence="3">
    <location>
        <begin position="111"/>
        <end position="130"/>
    </location>
</feature>
<feature type="transmembrane region" description="Helical" evidence="3">
    <location>
        <begin position="62"/>
        <end position="80"/>
    </location>
</feature>
<gene>
    <name evidence="5" type="ORF">GCM10010913_28070</name>
</gene>
<dbReference type="InterPro" id="IPR000045">
    <property type="entry name" value="Prepilin_IV_endopep_pep"/>
</dbReference>
<keyword evidence="3" id="KW-0812">Transmembrane</keyword>
<keyword evidence="3" id="KW-1133">Transmembrane helix</keyword>
<feature type="transmembrane region" description="Helical" evidence="3">
    <location>
        <begin position="169"/>
        <end position="199"/>
    </location>
</feature>
<dbReference type="InterPro" id="IPR050882">
    <property type="entry name" value="Prepilin_peptidase/N-MTase"/>
</dbReference>
<feature type="transmembrane region" description="Helical" evidence="3">
    <location>
        <begin position="86"/>
        <end position="104"/>
    </location>
</feature>